<dbReference type="SUPFAM" id="SSF48371">
    <property type="entry name" value="ARM repeat"/>
    <property type="match status" value="1"/>
</dbReference>
<dbReference type="InterPro" id="IPR013180">
    <property type="entry name" value="CTNNBL1_N"/>
</dbReference>
<dbReference type="SMART" id="SM01156">
    <property type="entry name" value="DUF1716"/>
    <property type="match status" value="1"/>
</dbReference>
<evidence type="ECO:0000259" key="11">
    <source>
        <dbReference type="SMART" id="SM01156"/>
    </source>
</evidence>
<dbReference type="InterPro" id="IPR039678">
    <property type="entry name" value="CTNNBL1"/>
</dbReference>
<feature type="compositionally biased region" description="Basic and acidic residues" evidence="10">
    <location>
        <begin position="30"/>
        <end position="46"/>
    </location>
</feature>
<name>A0A2G8K5W4_STIJA</name>
<proteinExistence type="predicted"/>
<evidence type="ECO:0000256" key="6">
    <source>
        <dbReference type="ARBA" id="ARBA00058456"/>
    </source>
</evidence>
<comment type="caution">
    <text evidence="12">The sequence shown here is derived from an EMBL/GenBank/DDBJ whole genome shotgun (WGS) entry which is preliminary data.</text>
</comment>
<reference evidence="12 13" key="1">
    <citation type="journal article" date="2017" name="PLoS Biol.">
        <title>The sea cucumber genome provides insights into morphological evolution and visceral regeneration.</title>
        <authorList>
            <person name="Zhang X."/>
            <person name="Sun L."/>
            <person name="Yuan J."/>
            <person name="Sun Y."/>
            <person name="Gao Y."/>
            <person name="Zhang L."/>
            <person name="Li S."/>
            <person name="Dai H."/>
            <person name="Hamel J.F."/>
            <person name="Liu C."/>
            <person name="Yu Y."/>
            <person name="Liu S."/>
            <person name="Lin W."/>
            <person name="Guo K."/>
            <person name="Jin S."/>
            <person name="Xu P."/>
            <person name="Storey K.B."/>
            <person name="Huan P."/>
            <person name="Zhang T."/>
            <person name="Zhou Y."/>
            <person name="Zhang J."/>
            <person name="Lin C."/>
            <person name="Li X."/>
            <person name="Xing L."/>
            <person name="Huo D."/>
            <person name="Sun M."/>
            <person name="Wang L."/>
            <person name="Mercier A."/>
            <person name="Li F."/>
            <person name="Yang H."/>
            <person name="Xiang J."/>
        </authorList>
    </citation>
    <scope>NUCLEOTIDE SEQUENCE [LARGE SCALE GENOMIC DNA]</scope>
    <source>
        <strain evidence="12">Shaxun</strain>
        <tissue evidence="12">Muscle</tissue>
    </source>
</reference>
<evidence type="ECO:0000256" key="3">
    <source>
        <dbReference type="ARBA" id="ARBA00022737"/>
    </source>
</evidence>
<dbReference type="GO" id="GO:0005681">
    <property type="term" value="C:spliceosomal complex"/>
    <property type="evidence" value="ECO:0007669"/>
    <property type="project" value="TreeGrafter"/>
</dbReference>
<keyword evidence="4" id="KW-0175">Coiled coil</keyword>
<dbReference type="Pfam" id="PF08216">
    <property type="entry name" value="CTNNBL"/>
    <property type="match status" value="2"/>
</dbReference>
<dbReference type="EMBL" id="MRZV01000852">
    <property type="protein sequence ID" value="PIK43406.1"/>
    <property type="molecule type" value="Genomic_DNA"/>
</dbReference>
<keyword evidence="5" id="KW-0539">Nucleus</keyword>
<dbReference type="PANTHER" id="PTHR14978:SF0">
    <property type="entry name" value="BETA-CATENIN-LIKE PROTEIN 1"/>
    <property type="match status" value="1"/>
</dbReference>
<dbReference type="Proteomes" id="UP000230750">
    <property type="component" value="Unassembled WGS sequence"/>
</dbReference>
<evidence type="ECO:0000256" key="4">
    <source>
        <dbReference type="ARBA" id="ARBA00023054"/>
    </source>
</evidence>
<feature type="region of interest" description="Disordered" evidence="10">
    <location>
        <begin position="1"/>
        <end position="54"/>
    </location>
</feature>
<accession>A0A2G8K5W4</accession>
<evidence type="ECO:0000313" key="12">
    <source>
        <dbReference type="EMBL" id="PIK43406.1"/>
    </source>
</evidence>
<protein>
    <recommendedName>
        <fullName evidence="8">Beta-catenin-like protein 1</fullName>
    </recommendedName>
    <alternativeName>
        <fullName evidence="9">Nuclear-associated protein</fullName>
    </alternativeName>
</protein>
<evidence type="ECO:0000256" key="9">
    <source>
        <dbReference type="ARBA" id="ARBA00083862"/>
    </source>
</evidence>
<comment type="subcellular location">
    <subcellularLocation>
        <location evidence="1">Nucleus</location>
    </subcellularLocation>
</comment>
<keyword evidence="13" id="KW-1185">Reference proteome</keyword>
<keyword evidence="3" id="KW-0677">Repeat</keyword>
<dbReference type="OrthoDB" id="1898821at2759"/>
<evidence type="ECO:0000256" key="5">
    <source>
        <dbReference type="ARBA" id="ARBA00023242"/>
    </source>
</evidence>
<evidence type="ECO:0000256" key="8">
    <source>
        <dbReference type="ARBA" id="ARBA00070106"/>
    </source>
</evidence>
<evidence type="ECO:0000256" key="10">
    <source>
        <dbReference type="SAM" id="MobiDB-lite"/>
    </source>
</evidence>
<dbReference type="Gene3D" id="1.25.10.10">
    <property type="entry name" value="Leucine-rich Repeat Variant"/>
    <property type="match status" value="2"/>
</dbReference>
<dbReference type="InterPro" id="IPR011989">
    <property type="entry name" value="ARM-like"/>
</dbReference>
<evidence type="ECO:0000313" key="13">
    <source>
        <dbReference type="Proteomes" id="UP000230750"/>
    </source>
</evidence>
<gene>
    <name evidence="12" type="ORF">BSL78_19737</name>
</gene>
<feature type="domain" description="Beta-catenin-like protein 1 N-terminal" evidence="11">
    <location>
        <begin position="54"/>
        <end position="159"/>
    </location>
</feature>
<comment type="subunit">
    <text evidence="7">Component of the PRP19-CDC5L splicing complex composed of a core complex comprising a homotetramer of PRPF19, CDC5L, PLRG1 and BCAS2, and at least three less stably associated proteins CTNNBL1, CWC15 and HSPA8. Interacts directly with CWC15 and CDC5L in the complex. Interacts with AICDA; the interaction is important for the antibody diversification activity of AICDA. Interacts with PRPF31 (via its NLS). Interacts (via its N-terminal NLS) with KPNA1 and KPNA2.</text>
</comment>
<organism evidence="12 13">
    <name type="scientific">Stichopus japonicus</name>
    <name type="common">Sea cucumber</name>
    <dbReference type="NCBI Taxonomy" id="307972"/>
    <lineage>
        <taxon>Eukaryota</taxon>
        <taxon>Metazoa</taxon>
        <taxon>Echinodermata</taxon>
        <taxon>Eleutherozoa</taxon>
        <taxon>Echinozoa</taxon>
        <taxon>Holothuroidea</taxon>
        <taxon>Aspidochirotacea</taxon>
        <taxon>Aspidochirotida</taxon>
        <taxon>Stichopodidae</taxon>
        <taxon>Apostichopus</taxon>
    </lineage>
</organism>
<dbReference type="AlphaFoldDB" id="A0A2G8K5W4"/>
<dbReference type="PANTHER" id="PTHR14978">
    <property type="entry name" value="BETA-CATENIN-LIKE PROTEIN 1 NUCLEAR ASSOCIATED PROTEIN"/>
    <property type="match status" value="1"/>
</dbReference>
<evidence type="ECO:0000256" key="2">
    <source>
        <dbReference type="ARBA" id="ARBA00022553"/>
    </source>
</evidence>
<evidence type="ECO:0000256" key="1">
    <source>
        <dbReference type="ARBA" id="ARBA00004123"/>
    </source>
</evidence>
<evidence type="ECO:0000256" key="7">
    <source>
        <dbReference type="ARBA" id="ARBA00061776"/>
    </source>
</evidence>
<comment type="function">
    <text evidence="6">Component of the PRP19-CDC5L complex that forms an integral part of the spliceosome and is required for activating pre-mRNA splicing. Participates in AID/AICDA-mediated somatic hypermutation (SHM) and class-switch recombination (CSR), 2 processes resulting in the production of high-affinity, mutated isotype-switched antibodies.</text>
</comment>
<sequence length="548" mass="62641">MDVGELLSFQPGKPNLKRRGDDRDESDVLDGVKAKRERSRGKEQQKVENTSSLTEEQQLEIAKMMEQEPVGPSLDDAALRKMILNFEKKVFRNQEMRIKFADQPEKFMDSELELNDAIQELHVIATIPEMYHHLVELNAVKSFIQLVSHENVDISIAVVDLLQELTDVDILTENEEDAGILIDALLEEQVVATLITNLERLDDNVKEEANGMHNTLGITENILELAPDSCAEVAQQNLMQWLLKKLKPKSCRSLLGDSDGIDALLQQLAANFERGRTSTYEPDAQTISTFREKKQSRFSALKVMNHAVTGPNAVDNCMKFIEILGLRNIFPLFMKTPKKQKKGPSEMEHEEHICAIIAALLRNCSGTHRQRLVGKFQETDHAKVDRLIELHFKYTERARLREGDIIDDNQEDDYYMRRLDAGLFTLQLVDFIILELCCNSGINSIRDRVMKLLNMKEVSHSIRGIVREYAGSIGDANSEEEGEQERVNLMELVEKAQELVGLFVQSMFHKDDPFFFLFFFARCSNPILHRRVRDLLYANGNASCLIYL</sequence>
<keyword evidence="2" id="KW-0597">Phosphoprotein</keyword>
<dbReference type="STRING" id="307972.A0A2G8K5W4"/>
<dbReference type="InterPro" id="IPR016024">
    <property type="entry name" value="ARM-type_fold"/>
</dbReference>
<dbReference type="GO" id="GO:0010467">
    <property type="term" value="P:gene expression"/>
    <property type="evidence" value="ECO:0007669"/>
    <property type="project" value="UniProtKB-ARBA"/>
</dbReference>
<dbReference type="FunFam" id="1.25.10.10:FF:001136">
    <property type="entry name" value="Beta-catenin-like protein 1"/>
    <property type="match status" value="2"/>
</dbReference>